<dbReference type="Proteomes" id="UP000214720">
    <property type="component" value="Unassembled WGS sequence"/>
</dbReference>
<feature type="domain" description="Flavin reductase like" evidence="2">
    <location>
        <begin position="2"/>
        <end position="95"/>
    </location>
</feature>
<dbReference type="AlphaFoldDB" id="A0A226WLI1"/>
<protein>
    <submittedName>
        <fullName evidence="3">4-hydroxyphenylacetate 3-monooxygenase, reductase component</fullName>
    </submittedName>
</protein>
<evidence type="ECO:0000313" key="3">
    <source>
        <dbReference type="EMBL" id="OXC72036.1"/>
    </source>
</evidence>
<dbReference type="GO" id="GO:0006208">
    <property type="term" value="P:pyrimidine nucleobase catabolic process"/>
    <property type="evidence" value="ECO:0007669"/>
    <property type="project" value="TreeGrafter"/>
</dbReference>
<organism evidence="3 4">
    <name type="scientific">Caballeronia sordidicola</name>
    <name type="common">Burkholderia sordidicola</name>
    <dbReference type="NCBI Taxonomy" id="196367"/>
    <lineage>
        <taxon>Bacteria</taxon>
        <taxon>Pseudomonadati</taxon>
        <taxon>Pseudomonadota</taxon>
        <taxon>Betaproteobacteria</taxon>
        <taxon>Burkholderiales</taxon>
        <taxon>Burkholderiaceae</taxon>
        <taxon>Caballeronia</taxon>
    </lineage>
</organism>
<dbReference type="EMBL" id="MTHB01000286">
    <property type="protein sequence ID" value="OXC72036.1"/>
    <property type="molecule type" value="Genomic_DNA"/>
</dbReference>
<evidence type="ECO:0000259" key="2">
    <source>
        <dbReference type="Pfam" id="PF01613"/>
    </source>
</evidence>
<dbReference type="PANTHER" id="PTHR30466">
    <property type="entry name" value="FLAVIN REDUCTASE"/>
    <property type="match status" value="1"/>
</dbReference>
<dbReference type="InterPro" id="IPR002563">
    <property type="entry name" value="Flavin_Rdtase-like_dom"/>
</dbReference>
<evidence type="ECO:0000313" key="4">
    <source>
        <dbReference type="Proteomes" id="UP000214720"/>
    </source>
</evidence>
<dbReference type="InterPro" id="IPR050268">
    <property type="entry name" value="NADH-dep_flavin_reductase"/>
</dbReference>
<proteinExistence type="predicted"/>
<keyword evidence="3" id="KW-0503">Monooxygenase</keyword>
<keyword evidence="1" id="KW-0560">Oxidoreductase</keyword>
<dbReference type="GO" id="GO:0010181">
    <property type="term" value="F:FMN binding"/>
    <property type="evidence" value="ECO:0007669"/>
    <property type="project" value="InterPro"/>
</dbReference>
<accession>A0A226WLI1</accession>
<comment type="caution">
    <text evidence="3">The sequence shown here is derived from an EMBL/GenBank/DDBJ whole genome shotgun (WGS) entry which is preliminary data.</text>
</comment>
<name>A0A226WLI1_CABSO</name>
<dbReference type="GO" id="GO:0042602">
    <property type="term" value="F:riboflavin reductase (NADPH) activity"/>
    <property type="evidence" value="ECO:0007669"/>
    <property type="project" value="TreeGrafter"/>
</dbReference>
<reference evidence="4" key="1">
    <citation type="submission" date="2017-01" db="EMBL/GenBank/DDBJ databases">
        <title>Genome Analysis of Deinococcus marmoris KOPRI26562.</title>
        <authorList>
            <person name="Kim J.H."/>
            <person name="Oh H.-M."/>
        </authorList>
    </citation>
    <scope>NUCLEOTIDE SEQUENCE [LARGE SCALE GENOMIC DNA]</scope>
    <source>
        <strain evidence="4">PAMC 26633</strain>
    </source>
</reference>
<sequence length="104" mass="11019">MAEATHFCVNLLKVGQQHISSAFGGSKKGEEKFSEGVWLTSDEGIPYLADAQANIICTSSNSFSFGTHTIFIGQVENIMLAPEVSPLLYQDGGFAKAFSLSAGA</sequence>
<dbReference type="Gene3D" id="2.30.110.10">
    <property type="entry name" value="Electron Transport, Fmn-binding Protein, Chain A"/>
    <property type="match status" value="1"/>
</dbReference>
<evidence type="ECO:0000256" key="1">
    <source>
        <dbReference type="ARBA" id="ARBA00023002"/>
    </source>
</evidence>
<gene>
    <name evidence="3" type="ORF">BSU04_44000</name>
</gene>
<dbReference type="InterPro" id="IPR012349">
    <property type="entry name" value="Split_barrel_FMN-bd"/>
</dbReference>
<dbReference type="SUPFAM" id="SSF50475">
    <property type="entry name" value="FMN-binding split barrel"/>
    <property type="match status" value="1"/>
</dbReference>
<dbReference type="Pfam" id="PF01613">
    <property type="entry name" value="Flavin_Reduct"/>
    <property type="match status" value="1"/>
</dbReference>
<dbReference type="GO" id="GO:0004497">
    <property type="term" value="F:monooxygenase activity"/>
    <property type="evidence" value="ECO:0007669"/>
    <property type="project" value="UniProtKB-KW"/>
</dbReference>
<dbReference type="PANTHER" id="PTHR30466:SF1">
    <property type="entry name" value="FMN REDUCTASE (NADH) RUTF"/>
    <property type="match status" value="1"/>
</dbReference>